<feature type="compositionally biased region" description="Low complexity" evidence="1">
    <location>
        <begin position="61"/>
        <end position="89"/>
    </location>
</feature>
<sequence>MLRRQLAEPGAGLLSRAWRQGQGDRAFAPGIVRAAACLLHQPRHAPLRRNTIKALPAMAPRSAKGSRAKGSGSSPTPIQSAAGAATSSQGELDDAVNEIDIASLTLDVPLQPVMYSRKKIYPFRFMDLPSELRIKVYGYYFADRHGVIDLQPGNYSRLHMKLRILRVCRTVYQEASHVFYSTNVFRIFPIDGRHVKTKRGLLTRIKPQSRRHMTTLELRVGPGWAKPYRSWIVDDTVGLQDCVNVRRLHVYIEIDPSDSTFNGWRKASGFYEKFCRNLLNDILTGLPNVNTVQFDAHSPVRKSADIVQGLLEAARARQCAICWGPERGWTDADDEDDEAIEVLYPISVSWTPAPVNTLVQDVVA</sequence>
<evidence type="ECO:0000313" key="4">
    <source>
        <dbReference type="Proteomes" id="UP000241462"/>
    </source>
</evidence>
<proteinExistence type="predicted"/>
<evidence type="ECO:0000256" key="1">
    <source>
        <dbReference type="SAM" id="MobiDB-lite"/>
    </source>
</evidence>
<reference evidence="3 4" key="1">
    <citation type="journal article" date="2018" name="Mycol. Prog.">
        <title>Coniella lustricola, a new species from submerged detritus.</title>
        <authorList>
            <person name="Raudabaugh D.B."/>
            <person name="Iturriaga T."/>
            <person name="Carver A."/>
            <person name="Mondo S."/>
            <person name="Pangilinan J."/>
            <person name="Lipzen A."/>
            <person name="He G."/>
            <person name="Amirebrahimi M."/>
            <person name="Grigoriev I.V."/>
            <person name="Miller A.N."/>
        </authorList>
    </citation>
    <scope>NUCLEOTIDE SEQUENCE [LARGE SCALE GENOMIC DNA]</scope>
    <source>
        <strain evidence="3 4">B22-T-1</strain>
    </source>
</reference>
<feature type="domain" description="DUF7730" evidence="2">
    <location>
        <begin position="158"/>
        <end position="219"/>
    </location>
</feature>
<dbReference type="Proteomes" id="UP000241462">
    <property type="component" value="Unassembled WGS sequence"/>
</dbReference>
<protein>
    <recommendedName>
        <fullName evidence="2">DUF7730 domain-containing protein</fullName>
    </recommendedName>
</protein>
<dbReference type="PANTHER" id="PTHR42085">
    <property type="entry name" value="F-BOX DOMAIN-CONTAINING PROTEIN"/>
    <property type="match status" value="1"/>
</dbReference>
<organism evidence="3 4">
    <name type="scientific">Coniella lustricola</name>
    <dbReference type="NCBI Taxonomy" id="2025994"/>
    <lineage>
        <taxon>Eukaryota</taxon>
        <taxon>Fungi</taxon>
        <taxon>Dikarya</taxon>
        <taxon>Ascomycota</taxon>
        <taxon>Pezizomycotina</taxon>
        <taxon>Sordariomycetes</taxon>
        <taxon>Sordariomycetidae</taxon>
        <taxon>Diaporthales</taxon>
        <taxon>Schizoparmaceae</taxon>
        <taxon>Coniella</taxon>
    </lineage>
</organism>
<dbReference type="InParanoid" id="A0A2T3A0X3"/>
<dbReference type="EMBL" id="KZ678520">
    <property type="protein sequence ID" value="PSR80795.1"/>
    <property type="molecule type" value="Genomic_DNA"/>
</dbReference>
<dbReference type="OrthoDB" id="5372935at2759"/>
<keyword evidence="4" id="KW-1185">Reference proteome</keyword>
<dbReference type="Pfam" id="PF24864">
    <property type="entry name" value="DUF7730"/>
    <property type="match status" value="1"/>
</dbReference>
<feature type="region of interest" description="Disordered" evidence="1">
    <location>
        <begin position="59"/>
        <end position="89"/>
    </location>
</feature>
<evidence type="ECO:0000313" key="3">
    <source>
        <dbReference type="EMBL" id="PSR80795.1"/>
    </source>
</evidence>
<dbReference type="PANTHER" id="PTHR42085:SF2">
    <property type="entry name" value="F-BOX DOMAIN-CONTAINING PROTEIN"/>
    <property type="match status" value="1"/>
</dbReference>
<name>A0A2T3A0X3_9PEZI</name>
<accession>A0A2T3A0X3</accession>
<evidence type="ECO:0000259" key="2">
    <source>
        <dbReference type="Pfam" id="PF24864"/>
    </source>
</evidence>
<dbReference type="InterPro" id="IPR038883">
    <property type="entry name" value="AN11006-like"/>
</dbReference>
<dbReference type="InterPro" id="IPR056632">
    <property type="entry name" value="DUF7730"/>
</dbReference>
<dbReference type="AlphaFoldDB" id="A0A2T3A0X3"/>
<dbReference type="STRING" id="2025994.A0A2T3A0X3"/>
<gene>
    <name evidence="3" type="ORF">BD289DRAFT_462368</name>
</gene>